<evidence type="ECO:0000313" key="11">
    <source>
        <dbReference type="EMBL" id="GAB0189012.1"/>
    </source>
</evidence>
<dbReference type="Gene3D" id="3.40.50.2000">
    <property type="entry name" value="Glycogen Phosphorylase B"/>
    <property type="match status" value="3"/>
</dbReference>
<dbReference type="EMBL" id="BAAFJT010000004">
    <property type="protein sequence ID" value="GAB0189012.1"/>
    <property type="molecule type" value="Genomic_DNA"/>
</dbReference>
<dbReference type="AlphaFoldDB" id="A0ABC9WWX2"/>
<reference evidence="11 12" key="1">
    <citation type="submission" date="2024-06" db="EMBL/GenBank/DDBJ databases">
        <title>The draft genome of Grus japonensis, version 3.</title>
        <authorList>
            <person name="Nabeshima K."/>
            <person name="Suzuki S."/>
            <person name="Onuma M."/>
        </authorList>
    </citation>
    <scope>NUCLEOTIDE SEQUENCE [LARGE SCALE GENOMIC DNA]</scope>
    <source>
        <strain evidence="11 12">451A</strain>
    </source>
</reference>
<keyword evidence="7 9" id="KW-1133">Transmembrane helix</keyword>
<evidence type="ECO:0000313" key="12">
    <source>
        <dbReference type="Proteomes" id="UP001623348"/>
    </source>
</evidence>
<evidence type="ECO:0000256" key="1">
    <source>
        <dbReference type="ARBA" id="ARBA00004370"/>
    </source>
</evidence>
<dbReference type="InterPro" id="IPR035595">
    <property type="entry name" value="UDP_glycos_trans_CS"/>
</dbReference>
<feature type="transmembrane region" description="Helical" evidence="9">
    <location>
        <begin position="715"/>
        <end position="738"/>
    </location>
</feature>
<dbReference type="CDD" id="cd03784">
    <property type="entry name" value="GT1_Gtf-like"/>
    <property type="match status" value="1"/>
</dbReference>
<keyword evidence="5" id="KW-0808">Transferase</keyword>
<dbReference type="PROSITE" id="PS00375">
    <property type="entry name" value="UDPGT"/>
    <property type="match status" value="1"/>
</dbReference>
<evidence type="ECO:0000256" key="7">
    <source>
        <dbReference type="ARBA" id="ARBA00022989"/>
    </source>
</evidence>
<protein>
    <recommendedName>
        <fullName evidence="3">glucuronosyltransferase</fullName>
        <ecNumber evidence="3">2.4.1.17</ecNumber>
    </recommendedName>
</protein>
<keyword evidence="6 9" id="KW-0812">Transmembrane</keyword>
<evidence type="ECO:0000256" key="6">
    <source>
        <dbReference type="ARBA" id="ARBA00022692"/>
    </source>
</evidence>
<dbReference type="InterPro" id="IPR002213">
    <property type="entry name" value="UDP_glucos_trans"/>
</dbReference>
<keyword evidence="12" id="KW-1185">Reference proteome</keyword>
<evidence type="ECO:0000256" key="9">
    <source>
        <dbReference type="SAM" id="Phobius"/>
    </source>
</evidence>
<sequence>MAGKEVAVLWLLAVLGWGSGGKVLVWPADNSHWLNMEYILQELVVRGHDVTVLLPSCFLILNPTQPSPFQFEVVEVPITKKEMASFLEEGFYFWFYQERALPVWESIYKVSQLMYKLENVTKIICDEVLKNEALLERLKASNFDVLLADPLVPSGELFAEKLGIPFVYTIRFSIGNTVERLCGTLPAPPSYVPATLSHLTDRMSFLERLKNLFFYNVQDIVYHYLLWGSWDQYYSDVLVLTRWSSELPAQSDWSCTWTAEMMGPRFPWLLWACACCWSTGLCGKVVVWPTDASHWINVKVLLEELVVRGHEVTVLVPSSNLLINYQDTSSPFTFEVLQVPFTQKTLHAIMEDFLNFWINEVSNFSPWEIMWRMKEDLEAFTNMSRQTCDTLVMNPQLIAKLQQAKFDVLIADPLSVGGELVAEILAIPFVYSFRFSEGNAVERLCGGLPSPPSYVPASTRGMTDQMSFMERLQNFLFYFYTDLFFLKFWQDEWDWYYTNVLDYTDKECQKTKEMEEFVQSSGEHGIVVFSLGSMVHNLTDEKSNLIARALSQLPQKVLWRYKGKKPETLGSNTRIYDWIPQNDLLGHPLAKAFITHGGTNGIYEAIYHGIPMVGIPMFADQHDNIAHMRAKGAAVELDFSTMKTQDLVDALNTVINNSTYKENALRLSKIHHDQPVKPLDRAVFWIEFVMRHKGAKHLRPAAHHLTWYQYHCLDVLAFLFTCVAIAVFVLVKCCLFCCRRCGRIAKRKKE</sequence>
<dbReference type="InterPro" id="IPR050271">
    <property type="entry name" value="UDP-glycosyltransferase"/>
</dbReference>
<dbReference type="Pfam" id="PF00201">
    <property type="entry name" value="UDPGT"/>
    <property type="match status" value="3"/>
</dbReference>
<comment type="caution">
    <text evidence="11">The sequence shown here is derived from an EMBL/GenBank/DDBJ whole genome shotgun (WGS) entry which is preliminary data.</text>
</comment>
<dbReference type="FunFam" id="3.40.50.2000:FF:000081">
    <property type="entry name" value="UDP-glucuronosyltransferase 2A2"/>
    <property type="match status" value="1"/>
</dbReference>
<evidence type="ECO:0000256" key="8">
    <source>
        <dbReference type="ARBA" id="ARBA00023136"/>
    </source>
</evidence>
<comment type="similarity">
    <text evidence="2">Belongs to the UDP-glycosyltransferase family.</text>
</comment>
<comment type="subcellular location">
    <subcellularLocation>
        <location evidence="1">Membrane</location>
    </subcellularLocation>
</comment>
<name>A0ABC9WWX2_GRUJA</name>
<evidence type="ECO:0000256" key="10">
    <source>
        <dbReference type="SAM" id="SignalP"/>
    </source>
</evidence>
<evidence type="ECO:0000256" key="5">
    <source>
        <dbReference type="ARBA" id="ARBA00022679"/>
    </source>
</evidence>
<feature type="signal peptide" evidence="10">
    <location>
        <begin position="1"/>
        <end position="20"/>
    </location>
</feature>
<dbReference type="EC" id="2.4.1.17" evidence="3"/>
<dbReference type="PANTHER" id="PTHR48043">
    <property type="entry name" value="EG:EG0003.4 PROTEIN-RELATED"/>
    <property type="match status" value="1"/>
</dbReference>
<keyword evidence="4" id="KW-0328">Glycosyltransferase</keyword>
<dbReference type="GO" id="GO:0015020">
    <property type="term" value="F:glucuronosyltransferase activity"/>
    <property type="evidence" value="ECO:0007669"/>
    <property type="project" value="UniProtKB-EC"/>
</dbReference>
<organism evidence="11 12">
    <name type="scientific">Grus japonensis</name>
    <name type="common">Japanese crane</name>
    <name type="synonym">Red-crowned crane</name>
    <dbReference type="NCBI Taxonomy" id="30415"/>
    <lineage>
        <taxon>Eukaryota</taxon>
        <taxon>Metazoa</taxon>
        <taxon>Chordata</taxon>
        <taxon>Craniata</taxon>
        <taxon>Vertebrata</taxon>
        <taxon>Euteleostomi</taxon>
        <taxon>Archelosauria</taxon>
        <taxon>Archosauria</taxon>
        <taxon>Dinosauria</taxon>
        <taxon>Saurischia</taxon>
        <taxon>Theropoda</taxon>
        <taxon>Coelurosauria</taxon>
        <taxon>Aves</taxon>
        <taxon>Neognathae</taxon>
        <taxon>Neoaves</taxon>
        <taxon>Gruiformes</taxon>
        <taxon>Gruidae</taxon>
        <taxon>Grus</taxon>
    </lineage>
</organism>
<accession>A0ABC9WWX2</accession>
<dbReference type="FunFam" id="3.40.50.2000:FF:000001">
    <property type="entry name" value="UDP-glucuronosyltransferase"/>
    <property type="match status" value="1"/>
</dbReference>
<dbReference type="GO" id="GO:0016020">
    <property type="term" value="C:membrane"/>
    <property type="evidence" value="ECO:0007669"/>
    <property type="project" value="UniProtKB-SubCell"/>
</dbReference>
<evidence type="ECO:0000256" key="3">
    <source>
        <dbReference type="ARBA" id="ARBA00012544"/>
    </source>
</evidence>
<gene>
    <name evidence="11" type="ORF">GRJ2_001366500</name>
</gene>
<keyword evidence="10" id="KW-0732">Signal</keyword>
<dbReference type="PANTHER" id="PTHR48043:SF140">
    <property type="entry name" value="UDP-GLUCURONOSYLTRANSFERASE 2A1"/>
    <property type="match status" value="1"/>
</dbReference>
<feature type="chain" id="PRO_5044833974" description="glucuronosyltransferase" evidence="10">
    <location>
        <begin position="21"/>
        <end position="750"/>
    </location>
</feature>
<evidence type="ECO:0000256" key="2">
    <source>
        <dbReference type="ARBA" id="ARBA00009995"/>
    </source>
</evidence>
<keyword evidence="8 9" id="KW-0472">Membrane</keyword>
<evidence type="ECO:0000256" key="4">
    <source>
        <dbReference type="ARBA" id="ARBA00022676"/>
    </source>
</evidence>
<dbReference type="Proteomes" id="UP001623348">
    <property type="component" value="Unassembled WGS sequence"/>
</dbReference>
<dbReference type="SUPFAM" id="SSF53756">
    <property type="entry name" value="UDP-Glycosyltransferase/glycogen phosphorylase"/>
    <property type="match status" value="2"/>
</dbReference>
<proteinExistence type="inferred from homology"/>